<evidence type="ECO:0000313" key="1">
    <source>
        <dbReference type="EMBL" id="KAJ8670021.1"/>
    </source>
</evidence>
<proteinExistence type="predicted"/>
<dbReference type="EMBL" id="CM056743">
    <property type="protein sequence ID" value="KAJ8670021.1"/>
    <property type="molecule type" value="Genomic_DNA"/>
</dbReference>
<name>A0ACC2NGI7_9HYME</name>
<keyword evidence="2" id="KW-1185">Reference proteome</keyword>
<evidence type="ECO:0000313" key="2">
    <source>
        <dbReference type="Proteomes" id="UP001239111"/>
    </source>
</evidence>
<accession>A0ACC2NGI7</accession>
<dbReference type="Proteomes" id="UP001239111">
    <property type="component" value="Chromosome 3"/>
</dbReference>
<organism evidence="1 2">
    <name type="scientific">Eretmocerus hayati</name>
    <dbReference type="NCBI Taxonomy" id="131215"/>
    <lineage>
        <taxon>Eukaryota</taxon>
        <taxon>Metazoa</taxon>
        <taxon>Ecdysozoa</taxon>
        <taxon>Arthropoda</taxon>
        <taxon>Hexapoda</taxon>
        <taxon>Insecta</taxon>
        <taxon>Pterygota</taxon>
        <taxon>Neoptera</taxon>
        <taxon>Endopterygota</taxon>
        <taxon>Hymenoptera</taxon>
        <taxon>Apocrita</taxon>
        <taxon>Proctotrupomorpha</taxon>
        <taxon>Chalcidoidea</taxon>
        <taxon>Aphelinidae</taxon>
        <taxon>Aphelininae</taxon>
        <taxon>Eretmocerus</taxon>
    </lineage>
</organism>
<reference evidence="1" key="1">
    <citation type="submission" date="2023-04" db="EMBL/GenBank/DDBJ databases">
        <title>A chromosome-level genome assembly of the parasitoid wasp Eretmocerus hayati.</title>
        <authorList>
            <person name="Zhong Y."/>
            <person name="Liu S."/>
            <person name="Liu Y."/>
        </authorList>
    </citation>
    <scope>NUCLEOTIDE SEQUENCE</scope>
    <source>
        <strain evidence="1">ZJU_SS_LIU_2023</strain>
    </source>
</reference>
<sequence length="355" mass="40846">MCDVKFVSGTNWYTLVHGELGNRTRLPGGPMVDHIIRSVLPDMLCLPRVFDSSHMSLRGEEPLSEEKYASYKTLCRTSTCTLTDAVLQDKIRFCSSLLIGLAEPVLRTPYDPYQLKKLMKNDDAIFLGAFLLKLNIINSGRIHQVKCNDAHNDGCHKPTINLIVLSQLLIPLSCTPNVGFGHSYGNKCYIYAIEPIKEGTQLFSSLWLSSIYYNTPKAQRDLTWKSFYNFPCDCRACTENWCEKLYNPAKKEPMRKSKASIAKEIMSEMESIKREMKTGRLSRMKLVDNQLVYRIRNLIAKAWQKFPMPSHITFEAVKLMIQIFEMFFSYSPRLVYRKRAPPPVPIYTRIQKDGQ</sequence>
<comment type="caution">
    <text evidence="1">The sequence shown here is derived from an EMBL/GenBank/DDBJ whole genome shotgun (WGS) entry which is preliminary data.</text>
</comment>
<protein>
    <submittedName>
        <fullName evidence="1">Uncharacterized protein</fullName>
    </submittedName>
</protein>
<gene>
    <name evidence="1" type="ORF">QAD02_001280</name>
</gene>